<feature type="region of interest" description="Disordered" evidence="10">
    <location>
        <begin position="123"/>
        <end position="152"/>
    </location>
</feature>
<dbReference type="SUPFAM" id="SSF54236">
    <property type="entry name" value="Ubiquitin-like"/>
    <property type="match status" value="1"/>
</dbReference>
<feature type="region of interest" description="Disordered" evidence="10">
    <location>
        <begin position="386"/>
        <end position="415"/>
    </location>
</feature>
<dbReference type="InterPro" id="IPR029071">
    <property type="entry name" value="Ubiquitin-like_domsf"/>
</dbReference>
<evidence type="ECO:0000259" key="13">
    <source>
        <dbReference type="PROSITE" id="PS50175"/>
    </source>
</evidence>
<dbReference type="GO" id="GO:0004190">
    <property type="term" value="F:aspartic-type endopeptidase activity"/>
    <property type="evidence" value="ECO:0007669"/>
    <property type="project" value="UniProtKB-KW"/>
</dbReference>
<dbReference type="PROSITE" id="PS50030">
    <property type="entry name" value="UBA"/>
    <property type="match status" value="1"/>
</dbReference>
<dbReference type="InterPro" id="IPR001969">
    <property type="entry name" value="Aspartic_peptidase_AS"/>
</dbReference>
<dbReference type="PANTHER" id="PTHR12917:SF1">
    <property type="entry name" value="AT13091P"/>
    <property type="match status" value="1"/>
</dbReference>
<dbReference type="InterPro" id="IPR009060">
    <property type="entry name" value="UBA-like_sf"/>
</dbReference>
<sequence>MHKVEKFVVMDEKITPLTTEYGDLFMYEVIIVRPSRDTMLPIRGMRVTLSITKQNDEDQEILSLEIFPDMTLDTVRSSVQAETGIDPRSQHLYHNGRLITDSSKTMEELQIGDGEMLALHVRSSRSNAGAGPSNPGRQQREQQGSAALDHDPEVMRLTILGNPATRALIQQNNPQLAAVLDDPVAFRNMISGDRDRERRERAERQRAIQALNDDPFNVESQAKIEEMIRQECVQENLQINGNKVQALVDSGAQVTIMSPACAEACGIMRLVDTRFSGIARGVGTANIIGRVHTAPIKIGSLHLPCSFTVMEGKAVDLLLGIDMLKRYQACIDLMKNKLVIQGQEIDFLGEADIPRQLEEQILDEPTISGPGGTTIGARSGAIRAPAATGSSAGAADPVSATPAPSAPAPAQASAPAYPQEHIDTLMGLGFTREKAIEALRSTDGNLEYAANYLYQQL</sequence>
<evidence type="ECO:0000256" key="7">
    <source>
        <dbReference type="ARBA" id="ARBA00022670"/>
    </source>
</evidence>
<keyword evidence="7" id="KW-0645">Protease</keyword>
<dbReference type="AlphaFoldDB" id="L7J119"/>
<dbReference type="EMBL" id="JH794583">
    <property type="protein sequence ID" value="ELQ61509.1"/>
    <property type="molecule type" value="Genomic_DNA"/>
</dbReference>
<evidence type="ECO:0000256" key="1">
    <source>
        <dbReference type="ARBA" id="ARBA00003231"/>
    </source>
</evidence>
<dbReference type="InterPro" id="IPR019103">
    <property type="entry name" value="Peptidase_aspartic_DDI1-type"/>
</dbReference>
<comment type="subunit">
    <text evidence="4">Binds ubiquitin and polyubiquitinated proteins.</text>
</comment>
<organism>
    <name type="scientific">Pyricularia oryzae (strain P131)</name>
    <name type="common">Rice blast fungus</name>
    <name type="synonym">Magnaporthe oryzae</name>
    <dbReference type="NCBI Taxonomy" id="1143193"/>
    <lineage>
        <taxon>Eukaryota</taxon>
        <taxon>Fungi</taxon>
        <taxon>Dikarya</taxon>
        <taxon>Ascomycota</taxon>
        <taxon>Pezizomycotina</taxon>
        <taxon>Sordariomycetes</taxon>
        <taxon>Sordariomycetidae</taxon>
        <taxon>Magnaporthales</taxon>
        <taxon>Pyriculariaceae</taxon>
        <taxon>Pyricularia</taxon>
    </lineage>
</organism>
<feature type="compositionally biased region" description="Polar residues" evidence="10">
    <location>
        <begin position="135"/>
        <end position="145"/>
    </location>
</feature>
<evidence type="ECO:0000256" key="5">
    <source>
        <dbReference type="ARBA" id="ARBA00021491"/>
    </source>
</evidence>
<dbReference type="InterPro" id="IPR021109">
    <property type="entry name" value="Peptidase_aspartic_dom_sf"/>
</dbReference>
<keyword evidence="9" id="KW-0378">Hydrolase</keyword>
<dbReference type="Pfam" id="PF09668">
    <property type="entry name" value="Asp_protease"/>
    <property type="match status" value="1"/>
</dbReference>
<evidence type="ECO:0000313" key="14">
    <source>
        <dbReference type="EMBL" id="ELQ61509.1"/>
    </source>
</evidence>
<feature type="domain" description="Peptidase A2" evidence="13">
    <location>
        <begin position="244"/>
        <end position="283"/>
    </location>
</feature>
<dbReference type="GO" id="GO:0005737">
    <property type="term" value="C:cytoplasm"/>
    <property type="evidence" value="ECO:0007669"/>
    <property type="project" value="UniProtKB-SubCell"/>
</dbReference>
<dbReference type="Gene3D" id="1.10.8.10">
    <property type="entry name" value="DNA helicase RuvA subunit, C-terminal domain"/>
    <property type="match status" value="1"/>
</dbReference>
<evidence type="ECO:0000256" key="8">
    <source>
        <dbReference type="ARBA" id="ARBA00022750"/>
    </source>
</evidence>
<dbReference type="MEROPS" id="A28.A06"/>
<feature type="domain" description="UBA" evidence="11">
    <location>
        <begin position="416"/>
        <end position="456"/>
    </location>
</feature>
<evidence type="ECO:0000259" key="12">
    <source>
        <dbReference type="PROSITE" id="PS50053"/>
    </source>
</evidence>
<reference evidence="14" key="1">
    <citation type="journal article" date="2012" name="PLoS Genet.">
        <title>Comparative analysis of the genomes of two field isolates of the rice blast fungus Magnaporthe oryzae.</title>
        <authorList>
            <person name="Xue M."/>
            <person name="Yang J."/>
            <person name="Li Z."/>
            <person name="Hu S."/>
            <person name="Yao N."/>
            <person name="Dean R.A."/>
            <person name="Zhao W."/>
            <person name="Shen M."/>
            <person name="Zhang H."/>
            <person name="Li C."/>
            <person name="Liu L."/>
            <person name="Cao L."/>
            <person name="Xu X."/>
            <person name="Xing Y."/>
            <person name="Hsiang T."/>
            <person name="Zhang Z."/>
            <person name="Xu J.R."/>
            <person name="Peng Y.L."/>
        </authorList>
    </citation>
    <scope>NUCLEOTIDE SEQUENCE [LARGE SCALE GENOMIC DNA]</scope>
    <source>
        <strain evidence="14">P131</strain>
    </source>
</reference>
<dbReference type="InterPro" id="IPR033882">
    <property type="entry name" value="DDI1_N"/>
</dbReference>
<dbReference type="InterPro" id="IPR015940">
    <property type="entry name" value="UBA"/>
</dbReference>
<dbReference type="SMART" id="SM00165">
    <property type="entry name" value="UBA"/>
    <property type="match status" value="1"/>
</dbReference>
<comment type="subcellular location">
    <subcellularLocation>
        <location evidence="2">Cytoplasm</location>
    </subcellularLocation>
</comment>
<gene>
    <name evidence="14" type="ORF">OOW_P131scaffold01179g25</name>
</gene>
<proteinExistence type="inferred from homology"/>
<dbReference type="CDD" id="cd01796">
    <property type="entry name" value="Ubl_Ddi1_like"/>
    <property type="match status" value="1"/>
</dbReference>
<dbReference type="PANTHER" id="PTHR12917">
    <property type="entry name" value="ASPARTYL PROTEASE DDI-RELATED"/>
    <property type="match status" value="1"/>
</dbReference>
<protein>
    <recommendedName>
        <fullName evidence="5">DNA damage-inducible protein 1</fullName>
    </recommendedName>
</protein>
<dbReference type="Pfam" id="PF00240">
    <property type="entry name" value="ubiquitin"/>
    <property type="match status" value="1"/>
</dbReference>
<evidence type="ECO:0000256" key="3">
    <source>
        <dbReference type="ARBA" id="ARBA00009136"/>
    </source>
</evidence>
<accession>L7J119</accession>
<evidence type="ECO:0000256" key="10">
    <source>
        <dbReference type="SAM" id="MobiDB-lite"/>
    </source>
</evidence>
<keyword evidence="6" id="KW-0963">Cytoplasm</keyword>
<dbReference type="PROSITE" id="PS50175">
    <property type="entry name" value="ASP_PROT_RETROV"/>
    <property type="match status" value="1"/>
</dbReference>
<dbReference type="SUPFAM" id="SSF46934">
    <property type="entry name" value="UBA-like"/>
    <property type="match status" value="1"/>
</dbReference>
<dbReference type="InterPro" id="IPR001995">
    <property type="entry name" value="Peptidase_A2_cat"/>
</dbReference>
<dbReference type="PROSITE" id="PS50053">
    <property type="entry name" value="UBIQUITIN_2"/>
    <property type="match status" value="1"/>
</dbReference>
<dbReference type="Gene3D" id="2.40.70.10">
    <property type="entry name" value="Acid Proteases"/>
    <property type="match status" value="1"/>
</dbReference>
<dbReference type="Gene3D" id="3.10.20.90">
    <property type="entry name" value="Phosphatidylinositol 3-kinase Catalytic Subunit, Chain A, domain 1"/>
    <property type="match status" value="1"/>
</dbReference>
<evidence type="ECO:0000256" key="4">
    <source>
        <dbReference type="ARBA" id="ARBA00011128"/>
    </source>
</evidence>
<evidence type="ECO:0000256" key="2">
    <source>
        <dbReference type="ARBA" id="ARBA00004496"/>
    </source>
</evidence>
<name>L7J119_PYRO1</name>
<feature type="domain" description="Ubiquitin-like" evidence="12">
    <location>
        <begin position="45"/>
        <end position="126"/>
    </location>
</feature>
<dbReference type="InterPro" id="IPR000626">
    <property type="entry name" value="Ubiquitin-like_dom"/>
</dbReference>
<dbReference type="Pfam" id="PF00627">
    <property type="entry name" value="UBA"/>
    <property type="match status" value="1"/>
</dbReference>
<comment type="function">
    <text evidence="1">Probable aspartic protease. May be involved in the regulation of exocytosis. Acts as a linker between the 19S proteasome and polyubiquitinated proteins via UBA domain interactions with ubiquitin for their subsequent degradation. Required for S-phase checkpoint control.</text>
</comment>
<dbReference type="CDD" id="cd14309">
    <property type="entry name" value="UBA_scDdi1_like"/>
    <property type="match status" value="1"/>
</dbReference>
<dbReference type="SUPFAM" id="SSF50630">
    <property type="entry name" value="Acid proteases"/>
    <property type="match status" value="1"/>
</dbReference>
<dbReference type="PROSITE" id="PS00141">
    <property type="entry name" value="ASP_PROTEASE"/>
    <property type="match status" value="1"/>
</dbReference>
<comment type="similarity">
    <text evidence="3">Belongs to the DDI1 family.</text>
</comment>
<dbReference type="GO" id="GO:0006508">
    <property type="term" value="P:proteolysis"/>
    <property type="evidence" value="ECO:0007669"/>
    <property type="project" value="UniProtKB-KW"/>
</dbReference>
<dbReference type="CDD" id="cd05479">
    <property type="entry name" value="RP_DDI"/>
    <property type="match status" value="1"/>
</dbReference>
<dbReference type="SMART" id="SM00213">
    <property type="entry name" value="UBQ"/>
    <property type="match status" value="1"/>
</dbReference>
<evidence type="ECO:0000256" key="6">
    <source>
        <dbReference type="ARBA" id="ARBA00022490"/>
    </source>
</evidence>
<keyword evidence="8" id="KW-0064">Aspartyl protease</keyword>
<evidence type="ECO:0000259" key="11">
    <source>
        <dbReference type="PROSITE" id="PS50030"/>
    </source>
</evidence>
<evidence type="ECO:0000256" key="9">
    <source>
        <dbReference type="ARBA" id="ARBA00022801"/>
    </source>
</evidence>